<proteinExistence type="predicted"/>
<evidence type="ECO:0000313" key="2">
    <source>
        <dbReference type="Proteomes" id="UP000008493"/>
    </source>
</evidence>
<dbReference type="InParanoid" id="K5XL38"/>
<name>K5XL38_AGABU</name>
<keyword evidence="2" id="KW-1185">Reference proteome</keyword>
<reference evidence="2" key="1">
    <citation type="journal article" date="2012" name="Proc. Natl. Acad. Sci. U.S.A.">
        <title>Genome sequence of the button mushroom Agaricus bisporus reveals mechanisms governing adaptation to a humic-rich ecological niche.</title>
        <authorList>
            <person name="Morin E."/>
            <person name="Kohler A."/>
            <person name="Baker A.R."/>
            <person name="Foulongne-Oriol M."/>
            <person name="Lombard V."/>
            <person name="Nagy L.G."/>
            <person name="Ohm R.A."/>
            <person name="Patyshakuliyeva A."/>
            <person name="Brun A."/>
            <person name="Aerts A.L."/>
            <person name="Bailey A.M."/>
            <person name="Billette C."/>
            <person name="Coutinho P.M."/>
            <person name="Deakin G."/>
            <person name="Doddapaneni H."/>
            <person name="Floudas D."/>
            <person name="Grimwood J."/>
            <person name="Hilden K."/>
            <person name="Kuees U."/>
            <person name="LaButti K.M."/>
            <person name="Lapidus A."/>
            <person name="Lindquist E.A."/>
            <person name="Lucas S.M."/>
            <person name="Murat C."/>
            <person name="Riley R.W."/>
            <person name="Salamov A.A."/>
            <person name="Schmutz J."/>
            <person name="Subramanian V."/>
            <person name="Woesten H.A.B."/>
            <person name="Xu J."/>
            <person name="Eastwood D.C."/>
            <person name="Foster G.D."/>
            <person name="Sonnenberg A.S."/>
            <person name="Cullen D."/>
            <person name="de Vries R.P."/>
            <person name="Lundell T."/>
            <person name="Hibbett D.S."/>
            <person name="Henrissat B."/>
            <person name="Burton K.S."/>
            <person name="Kerrigan R.W."/>
            <person name="Challen M.P."/>
            <person name="Grigoriev I.V."/>
            <person name="Martin F."/>
        </authorList>
    </citation>
    <scope>NUCLEOTIDE SEQUENCE [LARGE SCALE GENOMIC DNA]</scope>
    <source>
        <strain evidence="2">JB137-S8 / ATCC MYA-4627 / FGSC 10392</strain>
    </source>
</reference>
<feature type="non-terminal residue" evidence="1">
    <location>
        <position position="1"/>
    </location>
</feature>
<protein>
    <recommendedName>
        <fullName evidence="3">Ricin B lectin domain-containing protein</fullName>
    </recommendedName>
</protein>
<dbReference type="Gene3D" id="2.80.10.50">
    <property type="match status" value="1"/>
</dbReference>
<dbReference type="InterPro" id="IPR031755">
    <property type="entry name" value="Inhibitor_I66"/>
</dbReference>
<accession>K5XL38</accession>
<dbReference type="GO" id="GO:0004867">
    <property type="term" value="F:serine-type endopeptidase inhibitor activity"/>
    <property type="evidence" value="ECO:0007669"/>
    <property type="project" value="InterPro"/>
</dbReference>
<dbReference type="CDD" id="cd23428">
    <property type="entry name" value="beta-trefoil_Ricin_SPI"/>
    <property type="match status" value="1"/>
</dbReference>
<dbReference type="RefSeq" id="XP_007334169.1">
    <property type="nucleotide sequence ID" value="XM_007334107.1"/>
</dbReference>
<evidence type="ECO:0000313" key="1">
    <source>
        <dbReference type="EMBL" id="EKM75235.1"/>
    </source>
</evidence>
<dbReference type="EMBL" id="JH971417">
    <property type="protein sequence ID" value="EKM75235.1"/>
    <property type="molecule type" value="Genomic_DNA"/>
</dbReference>
<gene>
    <name evidence="1" type="ORF">AGABI1DRAFT_116522</name>
</gene>
<dbReference type="OrthoDB" id="3439489at2759"/>
<dbReference type="OMA" id="TYNICDS"/>
<dbReference type="GeneID" id="18825142"/>
<evidence type="ECO:0008006" key="3">
    <source>
        <dbReference type="Google" id="ProtNLM"/>
    </source>
</evidence>
<dbReference type="KEGG" id="abp:AGABI1DRAFT116522"/>
<dbReference type="AlphaFoldDB" id="K5XL38"/>
<dbReference type="HOGENOM" id="CLU_115968_1_0_1"/>
<sequence>MSLQDGTYQITSVLTKETLGRDYVEDRSFNPKPIIMQKPNLDYPYTNWKIERCDDNYYLKNGGAAAGLVDGNDSGRIVAILQEGFGRSREWILRPAAGSEEGRTYNICDSDEGSNLAWTVEDDK</sequence>
<organism evidence="1 2">
    <name type="scientific">Agaricus bisporus var. burnettii (strain JB137-S8 / ATCC MYA-4627 / FGSC 10392)</name>
    <name type="common">White button mushroom</name>
    <dbReference type="NCBI Taxonomy" id="597362"/>
    <lineage>
        <taxon>Eukaryota</taxon>
        <taxon>Fungi</taxon>
        <taxon>Dikarya</taxon>
        <taxon>Basidiomycota</taxon>
        <taxon>Agaricomycotina</taxon>
        <taxon>Agaricomycetes</taxon>
        <taxon>Agaricomycetidae</taxon>
        <taxon>Agaricales</taxon>
        <taxon>Agaricineae</taxon>
        <taxon>Agaricaceae</taxon>
        <taxon>Agaricus</taxon>
    </lineage>
</organism>
<dbReference type="Pfam" id="PF16850">
    <property type="entry name" value="Inhibitor_I66"/>
    <property type="match status" value="1"/>
</dbReference>
<dbReference type="Proteomes" id="UP000008493">
    <property type="component" value="Unassembled WGS sequence"/>
</dbReference>